<evidence type="ECO:0000313" key="2">
    <source>
        <dbReference type="EMBL" id="SEM25613.1"/>
    </source>
</evidence>
<dbReference type="EMBL" id="FOAW01000029">
    <property type="protein sequence ID" value="SEM25613.1"/>
    <property type="molecule type" value="Genomic_DNA"/>
</dbReference>
<name>A0A1H7WVS1_9NOCA</name>
<protein>
    <submittedName>
        <fullName evidence="2">NADPH:quinone reductase</fullName>
    </submittedName>
</protein>
<dbReference type="Pfam" id="PF08240">
    <property type="entry name" value="ADH_N"/>
    <property type="match status" value="1"/>
</dbReference>
<dbReference type="GO" id="GO:0016491">
    <property type="term" value="F:oxidoreductase activity"/>
    <property type="evidence" value="ECO:0007669"/>
    <property type="project" value="InterPro"/>
</dbReference>
<reference evidence="3" key="1">
    <citation type="submission" date="2016-10" db="EMBL/GenBank/DDBJ databases">
        <authorList>
            <person name="Varghese N."/>
            <person name="Submissions S."/>
        </authorList>
    </citation>
    <scope>NUCLEOTIDE SEQUENCE [LARGE SCALE GENOMIC DNA]</scope>
    <source>
        <strain evidence="3">DSM 44675</strain>
    </source>
</reference>
<evidence type="ECO:0000259" key="1">
    <source>
        <dbReference type="SMART" id="SM00829"/>
    </source>
</evidence>
<dbReference type="Pfam" id="PF13602">
    <property type="entry name" value="ADH_zinc_N_2"/>
    <property type="match status" value="1"/>
</dbReference>
<dbReference type="InterPro" id="IPR013154">
    <property type="entry name" value="ADH-like_N"/>
</dbReference>
<feature type="domain" description="Enoyl reductase (ER)" evidence="1">
    <location>
        <begin position="22"/>
        <end position="318"/>
    </location>
</feature>
<dbReference type="Gene3D" id="3.90.180.10">
    <property type="entry name" value="Medium-chain alcohol dehydrogenases, catalytic domain"/>
    <property type="match status" value="1"/>
</dbReference>
<dbReference type="SMART" id="SM00829">
    <property type="entry name" value="PKS_ER"/>
    <property type="match status" value="1"/>
</dbReference>
<dbReference type="RefSeq" id="WP_072753442.1">
    <property type="nucleotide sequence ID" value="NZ_FOAW01000029.1"/>
</dbReference>
<dbReference type="InterPro" id="IPR036291">
    <property type="entry name" value="NAD(P)-bd_dom_sf"/>
</dbReference>
<evidence type="ECO:0000313" key="3">
    <source>
        <dbReference type="Proteomes" id="UP000198677"/>
    </source>
</evidence>
<accession>A0A1H7WVS1</accession>
<dbReference type="InterPro" id="IPR011032">
    <property type="entry name" value="GroES-like_sf"/>
</dbReference>
<proteinExistence type="predicted"/>
<dbReference type="InterPro" id="IPR020843">
    <property type="entry name" value="ER"/>
</dbReference>
<dbReference type="PANTHER" id="PTHR43482">
    <property type="entry name" value="PROTEIN AST1-RELATED"/>
    <property type="match status" value="1"/>
</dbReference>
<keyword evidence="3" id="KW-1185">Reference proteome</keyword>
<dbReference type="PANTHER" id="PTHR43482:SF1">
    <property type="entry name" value="PROTEIN AST1-RELATED"/>
    <property type="match status" value="1"/>
</dbReference>
<sequence length="322" mass="32963">MIVGARGTSRATMRAARHAQWGAALEVVDVPRPEPAAGEVRIAVKGTSVNPIDMYTGLNAGYEQSMHLPFIPGWDVAGVVDALGYGVTRHAVGDRLFGLAWFPYPAGTYAEYMTVPAHHLAPMPASISFTEAACLPMAVLTAWQMLDATGVSAGHRVLVSGASGGVGHLAVQLAVARGATVVALARAGDHAPLYELGAGSCVDYADPTAVAAIGSVDAAIDLVGGDFGRSLFGLVAAGGAIALATAWSIPEYAAAAAECGIRSVSCLVEPDPVALRAITTLIDAGLIRVVVGAEFDLHRAAEAQQWVHARSGFGKAAIVMGS</sequence>
<dbReference type="InterPro" id="IPR052585">
    <property type="entry name" value="Lipid_raft_assoc_Zn_ADH"/>
</dbReference>
<dbReference type="SUPFAM" id="SSF51735">
    <property type="entry name" value="NAD(P)-binding Rossmann-fold domains"/>
    <property type="match status" value="1"/>
</dbReference>
<organism evidence="2 3">
    <name type="scientific">Rhodococcus maanshanensis</name>
    <dbReference type="NCBI Taxonomy" id="183556"/>
    <lineage>
        <taxon>Bacteria</taxon>
        <taxon>Bacillati</taxon>
        <taxon>Actinomycetota</taxon>
        <taxon>Actinomycetes</taxon>
        <taxon>Mycobacteriales</taxon>
        <taxon>Nocardiaceae</taxon>
        <taxon>Rhodococcus</taxon>
    </lineage>
</organism>
<dbReference type="Proteomes" id="UP000198677">
    <property type="component" value="Unassembled WGS sequence"/>
</dbReference>
<dbReference type="SUPFAM" id="SSF50129">
    <property type="entry name" value="GroES-like"/>
    <property type="match status" value="1"/>
</dbReference>
<dbReference type="Gene3D" id="3.40.50.720">
    <property type="entry name" value="NAD(P)-binding Rossmann-like Domain"/>
    <property type="match status" value="1"/>
</dbReference>
<gene>
    <name evidence="2" type="ORF">SAMN05444583_12923</name>
</gene>
<dbReference type="OrthoDB" id="3613651at2"/>
<dbReference type="AlphaFoldDB" id="A0A1H7WVS1"/>
<dbReference type="CDD" id="cd05289">
    <property type="entry name" value="MDR_like_2"/>
    <property type="match status" value="1"/>
</dbReference>